<feature type="transmembrane region" description="Helical" evidence="5">
    <location>
        <begin position="21"/>
        <end position="39"/>
    </location>
</feature>
<dbReference type="OrthoDB" id="529273at2759"/>
<dbReference type="KEGG" id="rarg:115749866"/>
<sequence length="484" mass="54270">MDVEKLSKAKTKRPKGCSCQSPALIVLFTLTLFLVPILFRIQSFTLAAPSGSTSWEFFKKWTAVTVDSTTNNDWSDRLDNLTAKLQESVTFLPLKDLRYADTEAAMSGNTWFMSSLSDTAEENEAEHLYFPSQASKGRILCIKGRDATAGSKNSYALAWPESLPESATLLKGLTFVSDTYYDYVNLWHGLYAVAPFVGWSMRNQCLKPTRWVLFHWGELRSKMGAWAQNLMQATYGDVAVEVFGGGGGDVPYCFERAVVMRHNIGKMGEEKKLQVSEQLRCKAREVCGINTGGKGEGVNERGEPVVRMTLLMRRGSRSFKNASAVVNVFARECEKVDGCALSVVQSEDLTFCDQVRVMTHTDIVATPHGAQLTNMLFMDQGSRVMEFFPRGWLELAGIGQHAHRWTAELCGMIHEGAYWEPLGTKDCPNPHQDLDCFLFYKDGQVGHNETFFAEWTRTVLSQVRESKLKEAKKRLQPKTTTCVC</sequence>
<reference evidence="8" key="2">
    <citation type="submission" date="2025-08" db="UniProtKB">
        <authorList>
            <consortium name="RefSeq"/>
        </authorList>
    </citation>
    <scope>IDENTIFICATION</scope>
    <source>
        <tissue evidence="8">Leaf</tissue>
    </source>
</reference>
<proteinExistence type="predicted"/>
<gene>
    <name evidence="8" type="primary">LOC115749866</name>
</gene>
<evidence type="ECO:0000313" key="7">
    <source>
        <dbReference type="Proteomes" id="UP000827889"/>
    </source>
</evidence>
<keyword evidence="4" id="KW-0325">Glycoprotein</keyword>
<dbReference type="PANTHER" id="PTHR20961">
    <property type="entry name" value="GLYCOSYLTRANSFERASE"/>
    <property type="match status" value="1"/>
</dbReference>
<dbReference type="GO" id="GO:0000139">
    <property type="term" value="C:Golgi membrane"/>
    <property type="evidence" value="ECO:0007669"/>
    <property type="project" value="UniProtKB-SubCell"/>
</dbReference>
<evidence type="ECO:0000256" key="2">
    <source>
        <dbReference type="ARBA" id="ARBA00022676"/>
    </source>
</evidence>
<evidence type="ECO:0000313" key="8">
    <source>
        <dbReference type="RefSeq" id="XP_030542729.1"/>
    </source>
</evidence>
<keyword evidence="5" id="KW-1133">Transmembrane helix</keyword>
<dbReference type="InterPro" id="IPR049625">
    <property type="entry name" value="Glyco_transf_61_cat"/>
</dbReference>
<dbReference type="InterPro" id="IPR007657">
    <property type="entry name" value="Glycosyltransferase_61"/>
</dbReference>
<keyword evidence="2" id="KW-0328">Glycosyltransferase</keyword>
<dbReference type="PANTHER" id="PTHR20961:SF35">
    <property type="entry name" value="GLYCOSYLTRANSFERASE FAMILY 61 PROTEIN"/>
    <property type="match status" value="1"/>
</dbReference>
<dbReference type="GO" id="GO:0016763">
    <property type="term" value="F:pentosyltransferase activity"/>
    <property type="evidence" value="ECO:0007669"/>
    <property type="project" value="UniProtKB-ARBA"/>
</dbReference>
<evidence type="ECO:0000256" key="4">
    <source>
        <dbReference type="ARBA" id="ARBA00023180"/>
    </source>
</evidence>
<keyword evidence="7" id="KW-1185">Reference proteome</keyword>
<evidence type="ECO:0000256" key="3">
    <source>
        <dbReference type="ARBA" id="ARBA00022679"/>
    </source>
</evidence>
<keyword evidence="3" id="KW-0808">Transferase</keyword>
<keyword evidence="5" id="KW-0812">Transmembrane</keyword>
<dbReference type="RefSeq" id="XP_030542729.1">
    <property type="nucleotide sequence ID" value="XM_030686869.2"/>
</dbReference>
<organism evidence="7 8">
    <name type="scientific">Rhodamnia argentea</name>
    <dbReference type="NCBI Taxonomy" id="178133"/>
    <lineage>
        <taxon>Eukaryota</taxon>
        <taxon>Viridiplantae</taxon>
        <taxon>Streptophyta</taxon>
        <taxon>Embryophyta</taxon>
        <taxon>Tracheophyta</taxon>
        <taxon>Spermatophyta</taxon>
        <taxon>Magnoliopsida</taxon>
        <taxon>eudicotyledons</taxon>
        <taxon>Gunneridae</taxon>
        <taxon>Pentapetalae</taxon>
        <taxon>rosids</taxon>
        <taxon>malvids</taxon>
        <taxon>Myrtales</taxon>
        <taxon>Myrtaceae</taxon>
        <taxon>Myrtoideae</taxon>
        <taxon>Myrteae</taxon>
        <taxon>Australasian group</taxon>
        <taxon>Rhodamnia</taxon>
    </lineage>
</organism>
<protein>
    <submittedName>
        <fullName evidence="8">Uncharacterized protein LOC115749866</fullName>
    </submittedName>
</protein>
<keyword evidence="5" id="KW-0472">Membrane</keyword>
<dbReference type="Proteomes" id="UP000827889">
    <property type="component" value="Chromosome 2"/>
</dbReference>
<evidence type="ECO:0000256" key="5">
    <source>
        <dbReference type="SAM" id="Phobius"/>
    </source>
</evidence>
<comment type="subcellular location">
    <subcellularLocation>
        <location evidence="1">Golgi apparatus membrane</location>
        <topology evidence="1">Single-pass type II membrane protein</topology>
    </subcellularLocation>
</comment>
<name>A0A8B8Q6L1_9MYRT</name>
<accession>A0A8B8Q6L1</accession>
<dbReference type="AlphaFoldDB" id="A0A8B8Q6L1"/>
<dbReference type="Pfam" id="PF04577">
    <property type="entry name" value="Glyco_transf_61"/>
    <property type="match status" value="1"/>
</dbReference>
<evidence type="ECO:0000259" key="6">
    <source>
        <dbReference type="Pfam" id="PF04577"/>
    </source>
</evidence>
<feature type="domain" description="Glycosyltransferase 61 catalytic" evidence="6">
    <location>
        <begin position="307"/>
        <end position="385"/>
    </location>
</feature>
<reference evidence="7" key="1">
    <citation type="submission" date="2025-05" db="UniProtKB">
        <authorList>
            <consortium name="RefSeq"/>
        </authorList>
    </citation>
    <scope>NUCLEOTIDE SEQUENCE [LARGE SCALE GENOMIC DNA]</scope>
</reference>
<evidence type="ECO:0000256" key="1">
    <source>
        <dbReference type="ARBA" id="ARBA00004323"/>
    </source>
</evidence>
<dbReference type="GeneID" id="115749866"/>